<dbReference type="PANTHER" id="PTHR12461">
    <property type="entry name" value="HYPOXIA-INDUCIBLE FACTOR 1 ALPHA INHIBITOR-RELATED"/>
    <property type="match status" value="1"/>
</dbReference>
<dbReference type="SUPFAM" id="SSF51197">
    <property type="entry name" value="Clavaminate synthase-like"/>
    <property type="match status" value="1"/>
</dbReference>
<reference evidence="2 3" key="1">
    <citation type="submission" date="2019-07" db="EMBL/GenBank/DDBJ databases">
        <authorList>
            <person name="Park M."/>
        </authorList>
    </citation>
    <scope>NUCLEOTIDE SEQUENCE [LARGE SCALE GENOMIC DNA]</scope>
    <source>
        <strain evidence="2 3">KCTC32445</strain>
    </source>
</reference>
<keyword evidence="3" id="KW-1185">Reference proteome</keyword>
<gene>
    <name evidence="2" type="ORF">FOM92_08300</name>
</gene>
<dbReference type="OrthoDB" id="479699at2"/>
<feature type="domain" description="JmjC" evidence="1">
    <location>
        <begin position="124"/>
        <end position="274"/>
    </location>
</feature>
<comment type="caution">
    <text evidence="2">The sequence shown here is derived from an EMBL/GenBank/DDBJ whole genome shotgun (WGS) entry which is preliminary data.</text>
</comment>
<dbReference type="InterPro" id="IPR014710">
    <property type="entry name" value="RmlC-like_jellyroll"/>
</dbReference>
<organism evidence="2 3">
    <name type="scientific">Sphingorhabdus contaminans</name>
    <dbReference type="NCBI Taxonomy" id="1343899"/>
    <lineage>
        <taxon>Bacteria</taxon>
        <taxon>Pseudomonadati</taxon>
        <taxon>Pseudomonadota</taxon>
        <taxon>Alphaproteobacteria</taxon>
        <taxon>Sphingomonadales</taxon>
        <taxon>Sphingomonadaceae</taxon>
        <taxon>Sphingorhabdus</taxon>
    </lineage>
</organism>
<dbReference type="InterPro" id="IPR041667">
    <property type="entry name" value="Cupin_8"/>
</dbReference>
<dbReference type="PANTHER" id="PTHR12461:SF105">
    <property type="entry name" value="HYPOXIA-INDUCIBLE FACTOR 1-ALPHA INHIBITOR"/>
    <property type="match status" value="1"/>
</dbReference>
<dbReference type="InterPro" id="IPR003347">
    <property type="entry name" value="JmjC_dom"/>
</dbReference>
<name>A0A553W947_9SPHN</name>
<sequence>MVNHPTPVAFRKNVTRHIFEEEILPHGEPMILKGLVAQWPIVQAARQSHRHLGGYIKEYDSGIAVETYVGQPAMNGRYFYNEDTDGFNYEKGETTFSHIVDQLLLTADGPPPLMIYAGSAPSGATMPDFNGQNPMPLLNAKIEPRLWLGNASRVAAHYDNSRNIACCISGTRRFTLFAPEQIRNLYVGPLEFTMAGPPASMVDFHDPDYERYPKFREAEKAALVADLEPGDAIYIPSLWWHHVEASGPLNMLANYWWMPSGAGQAFEAVLLALMTIRDQPEPEKQAWRSFFDHYVFNADATHVADHLPKRWQTVTGPKSPGRDEFILDYIRKQLG</sequence>
<dbReference type="Gene3D" id="2.60.120.10">
    <property type="entry name" value="Jelly Rolls"/>
    <property type="match status" value="1"/>
</dbReference>
<dbReference type="Pfam" id="PF13621">
    <property type="entry name" value="Cupin_8"/>
    <property type="match status" value="1"/>
</dbReference>
<evidence type="ECO:0000313" key="3">
    <source>
        <dbReference type="Proteomes" id="UP000320160"/>
    </source>
</evidence>
<evidence type="ECO:0000259" key="1">
    <source>
        <dbReference type="PROSITE" id="PS51184"/>
    </source>
</evidence>
<dbReference type="EMBL" id="VKKU01000002">
    <property type="protein sequence ID" value="TSB01215.1"/>
    <property type="molecule type" value="Genomic_DNA"/>
</dbReference>
<evidence type="ECO:0000313" key="2">
    <source>
        <dbReference type="EMBL" id="TSB01215.1"/>
    </source>
</evidence>
<protein>
    <submittedName>
        <fullName evidence="2">Cupin-like domain-containing protein</fullName>
    </submittedName>
</protein>
<dbReference type="RefSeq" id="WP_143776410.1">
    <property type="nucleotide sequence ID" value="NZ_VKKU01000002.1"/>
</dbReference>
<dbReference type="Proteomes" id="UP000320160">
    <property type="component" value="Unassembled WGS sequence"/>
</dbReference>
<proteinExistence type="predicted"/>
<dbReference type="AlphaFoldDB" id="A0A553W947"/>
<accession>A0A553W947</accession>
<dbReference type="PROSITE" id="PS51184">
    <property type="entry name" value="JMJC"/>
    <property type="match status" value="1"/>
</dbReference>
<dbReference type="SMART" id="SM00558">
    <property type="entry name" value="JmjC"/>
    <property type="match status" value="1"/>
</dbReference>